<dbReference type="RefSeq" id="WP_090398667.1">
    <property type="nucleotide sequence ID" value="NZ_FNEN01000008.1"/>
</dbReference>
<organism evidence="1 2">
    <name type="scientific">Natribacillus halophilus</name>
    <dbReference type="NCBI Taxonomy" id="549003"/>
    <lineage>
        <taxon>Bacteria</taxon>
        <taxon>Bacillati</taxon>
        <taxon>Bacillota</taxon>
        <taxon>Bacilli</taxon>
        <taxon>Bacillales</taxon>
        <taxon>Bacillaceae</taxon>
        <taxon>Natribacillus</taxon>
    </lineage>
</organism>
<keyword evidence="2" id="KW-1185">Reference proteome</keyword>
<accession>A0A1G8PD63</accession>
<evidence type="ECO:0000313" key="2">
    <source>
        <dbReference type="Proteomes" id="UP000198853"/>
    </source>
</evidence>
<dbReference type="OrthoDB" id="2969561at2"/>
<sequence length="134" mass="15533">MVRQIFFVISFMIVFLSPELPMDLESGEWRLNIDVPEFADNLCQPGQTDMYALKLENTGGNKENVTVHTFRKEDGKMHDYGLTMDEQDTLERAEFLNFSPLPVHDRVEDIEVLILWQEEADGRILKQSFTVPLP</sequence>
<reference evidence="1 2" key="1">
    <citation type="submission" date="2016-10" db="EMBL/GenBank/DDBJ databases">
        <authorList>
            <person name="de Groot N.N."/>
        </authorList>
    </citation>
    <scope>NUCLEOTIDE SEQUENCE [LARGE SCALE GENOMIC DNA]</scope>
    <source>
        <strain evidence="1 2">DSM 21771</strain>
    </source>
</reference>
<name>A0A1G8PD63_9BACI</name>
<gene>
    <name evidence="1" type="ORF">SAMN04488123_10880</name>
</gene>
<dbReference type="EMBL" id="FNEN01000008">
    <property type="protein sequence ID" value="SDI90511.1"/>
    <property type="molecule type" value="Genomic_DNA"/>
</dbReference>
<evidence type="ECO:0000313" key="1">
    <source>
        <dbReference type="EMBL" id="SDI90511.1"/>
    </source>
</evidence>
<evidence type="ECO:0008006" key="3">
    <source>
        <dbReference type="Google" id="ProtNLM"/>
    </source>
</evidence>
<dbReference type="AlphaFoldDB" id="A0A1G8PD63"/>
<dbReference type="Proteomes" id="UP000198853">
    <property type="component" value="Unassembled WGS sequence"/>
</dbReference>
<proteinExistence type="predicted"/>
<protein>
    <recommendedName>
        <fullName evidence="3">Intracellular proteinase inhibitor</fullName>
    </recommendedName>
</protein>